<evidence type="ECO:0000313" key="2">
    <source>
        <dbReference type="Proteomes" id="UP000238220"/>
    </source>
</evidence>
<dbReference type="OrthoDB" id="9130284at2"/>
<accession>A0A2S5THR7</accession>
<dbReference type="EMBL" id="PSNW01000004">
    <property type="protein sequence ID" value="PPE74358.1"/>
    <property type="molecule type" value="Genomic_DNA"/>
</dbReference>
<protein>
    <submittedName>
        <fullName evidence="1">Uncharacterized protein</fullName>
    </submittedName>
</protein>
<gene>
    <name evidence="1" type="ORF">C3942_10060</name>
</gene>
<dbReference type="RefSeq" id="WP_104230246.1">
    <property type="nucleotide sequence ID" value="NZ_PSNW01000004.1"/>
</dbReference>
<organism evidence="1 2">
    <name type="scientific">Solimonas fluminis</name>
    <dbReference type="NCBI Taxonomy" id="2086571"/>
    <lineage>
        <taxon>Bacteria</taxon>
        <taxon>Pseudomonadati</taxon>
        <taxon>Pseudomonadota</taxon>
        <taxon>Gammaproteobacteria</taxon>
        <taxon>Nevskiales</taxon>
        <taxon>Nevskiaceae</taxon>
        <taxon>Solimonas</taxon>
    </lineage>
</organism>
<dbReference type="Proteomes" id="UP000238220">
    <property type="component" value="Unassembled WGS sequence"/>
</dbReference>
<comment type="caution">
    <text evidence="1">The sequence shown here is derived from an EMBL/GenBank/DDBJ whole genome shotgun (WGS) entry which is preliminary data.</text>
</comment>
<dbReference type="AlphaFoldDB" id="A0A2S5THR7"/>
<name>A0A2S5THR7_9GAMM</name>
<evidence type="ECO:0000313" key="1">
    <source>
        <dbReference type="EMBL" id="PPE74358.1"/>
    </source>
</evidence>
<reference evidence="1 2" key="1">
    <citation type="submission" date="2018-02" db="EMBL/GenBank/DDBJ databases">
        <title>Genome sequencing of Solimonas sp. HR-BB.</title>
        <authorList>
            <person name="Lee Y."/>
            <person name="Jeon C.O."/>
        </authorList>
    </citation>
    <scope>NUCLEOTIDE SEQUENCE [LARGE SCALE GENOMIC DNA]</scope>
    <source>
        <strain evidence="1 2">HR-BB</strain>
    </source>
</reference>
<sequence length="265" mass="27801">MPALTPLLASGRRPLWLDYGDYAGALLGGGAMPWLDVAGTIALQRKAQGLLRSDVLQLPVAAVAQAWVAAHPALREAMAAKRRAVVPLKTLLADEALRAHLVELARGLRACFAEAPLALACPSPRAWVAAAYRLAHGEETEAGEDETDSAAVYMADFLRSFGEAGIDVLLLQEGAQPPLPELYTPVLNVAAHYRWEAGLQGPAGLAASGLAFVIAPESASGRPLAPAYWGGAAAEDCPAQGFRYAAIPADAQPESVLKRLAELRA</sequence>
<keyword evidence="2" id="KW-1185">Reference proteome</keyword>
<proteinExistence type="predicted"/>